<dbReference type="InterPro" id="IPR029058">
    <property type="entry name" value="AB_hydrolase_fold"/>
</dbReference>
<dbReference type="KEGG" id="otd:J1M35_19650"/>
<evidence type="ECO:0000259" key="5">
    <source>
        <dbReference type="Pfam" id="PF00561"/>
    </source>
</evidence>
<dbReference type="Pfam" id="PF00561">
    <property type="entry name" value="Abhydrolase_1"/>
    <property type="match status" value="1"/>
</dbReference>
<dbReference type="EMBL" id="CP071796">
    <property type="protein sequence ID" value="QTD47500.1"/>
    <property type="molecule type" value="Genomic_DNA"/>
</dbReference>
<keyword evidence="2" id="KW-0719">Serine esterase</keyword>
<evidence type="ECO:0000313" key="7">
    <source>
        <dbReference type="Proteomes" id="UP000663903"/>
    </source>
</evidence>
<dbReference type="PANTHER" id="PTHR10794:SF94">
    <property type="entry name" value="ESTERASE YHET-RELATED"/>
    <property type="match status" value="1"/>
</dbReference>
<feature type="active site" description="Charge relay system" evidence="4">
    <location>
        <position position="300"/>
    </location>
</feature>
<dbReference type="Gene3D" id="3.40.50.1820">
    <property type="entry name" value="alpha/beta hydrolase"/>
    <property type="match status" value="1"/>
</dbReference>
<protein>
    <submittedName>
        <fullName evidence="6">Alpha/beta hydrolase</fullName>
    </submittedName>
</protein>
<dbReference type="InterPro" id="IPR000073">
    <property type="entry name" value="AB_hydrolase_1"/>
</dbReference>
<dbReference type="InterPro" id="IPR050960">
    <property type="entry name" value="AB_hydrolase_4_sf"/>
</dbReference>
<reference evidence="6" key="1">
    <citation type="submission" date="2021-03" db="EMBL/GenBank/DDBJ databases">
        <title>Ottowia sp. 27C isolated from the cloaca of a Giant Asian pond turtle (Heosemys grandis).</title>
        <authorList>
            <person name="Spergser J."/>
            <person name="Busse H.-J."/>
        </authorList>
    </citation>
    <scope>NUCLEOTIDE SEQUENCE</scope>
    <source>
        <strain evidence="6">27C</strain>
    </source>
</reference>
<evidence type="ECO:0000256" key="4">
    <source>
        <dbReference type="PIRSR" id="PIRSR005211-1"/>
    </source>
</evidence>
<dbReference type="PIRSF" id="PIRSF005211">
    <property type="entry name" value="Ab_hydro_YheT"/>
    <property type="match status" value="1"/>
</dbReference>
<evidence type="ECO:0000313" key="6">
    <source>
        <dbReference type="EMBL" id="QTD47500.1"/>
    </source>
</evidence>
<dbReference type="Proteomes" id="UP000663903">
    <property type="component" value="Chromosome"/>
</dbReference>
<dbReference type="InterPro" id="IPR012020">
    <property type="entry name" value="ABHD4"/>
</dbReference>
<name>A0A975CJU2_9BURK</name>
<feature type="active site" description="Charge relay system" evidence="4">
    <location>
        <position position="272"/>
    </location>
</feature>
<dbReference type="AlphaFoldDB" id="A0A975CJU2"/>
<dbReference type="InterPro" id="IPR000952">
    <property type="entry name" value="AB_hydrolase_4_CS"/>
</dbReference>
<feature type="domain" description="AB hydrolase-1" evidence="5">
    <location>
        <begin position="58"/>
        <end position="306"/>
    </location>
</feature>
<comment type="similarity">
    <text evidence="1">Belongs to the AB hydrolase superfamily. AB hydrolase 4 family.</text>
</comment>
<evidence type="ECO:0000256" key="2">
    <source>
        <dbReference type="ARBA" id="ARBA00022487"/>
    </source>
</evidence>
<dbReference type="SUPFAM" id="SSF53474">
    <property type="entry name" value="alpha/beta-Hydrolases"/>
    <property type="match status" value="1"/>
</dbReference>
<dbReference type="PANTHER" id="PTHR10794">
    <property type="entry name" value="ABHYDROLASE DOMAIN-CONTAINING PROTEIN"/>
    <property type="match status" value="1"/>
</dbReference>
<accession>A0A975CJU2</accession>
<keyword evidence="7" id="KW-1185">Reference proteome</keyword>
<evidence type="ECO:0000256" key="3">
    <source>
        <dbReference type="ARBA" id="ARBA00022801"/>
    </source>
</evidence>
<dbReference type="GO" id="GO:0034338">
    <property type="term" value="F:short-chain carboxylesterase activity"/>
    <property type="evidence" value="ECO:0007669"/>
    <property type="project" value="TreeGrafter"/>
</dbReference>
<keyword evidence="3 6" id="KW-0378">Hydrolase</keyword>
<dbReference type="PROSITE" id="PS01133">
    <property type="entry name" value="UPF0017"/>
    <property type="match status" value="1"/>
</dbReference>
<feature type="active site" description="Charge relay system" evidence="4">
    <location>
        <position position="144"/>
    </location>
</feature>
<evidence type="ECO:0000256" key="1">
    <source>
        <dbReference type="ARBA" id="ARBA00010884"/>
    </source>
</evidence>
<gene>
    <name evidence="6" type="ORF">J1M35_19650</name>
</gene>
<dbReference type="GO" id="GO:0047372">
    <property type="term" value="F:monoacylglycerol lipase activity"/>
    <property type="evidence" value="ECO:0007669"/>
    <property type="project" value="TreeGrafter"/>
</dbReference>
<organism evidence="6 7">
    <name type="scientific">Ottowia testudinis</name>
    <dbReference type="NCBI Taxonomy" id="2816950"/>
    <lineage>
        <taxon>Bacteria</taxon>
        <taxon>Pseudomonadati</taxon>
        <taxon>Pseudomonadota</taxon>
        <taxon>Betaproteobacteria</taxon>
        <taxon>Burkholderiales</taxon>
        <taxon>Comamonadaceae</taxon>
        <taxon>Ottowia</taxon>
    </lineage>
</organism>
<proteinExistence type="inferred from homology"/>
<sequence>MYRAPAWLPGGQLQTLWPALRARRVVGGRVAYRRERWATPDGDFVDVDFLAQPPCAAPFVVLFHGLEGSSRSHYAEAFAGWARARGLGLAVPHFRGCSGEINHAPRAYHSGDVAEIGWLLGRLRARLDAEPATRGQPLLAVGVSLGGNALLRWAGEAGGAAARSVSAVASVCAPLDLAAGASAIGHGFNRQVYTRMFLRTMKAKAAAKLAQHPGLFDPRRLRAARDLIAFDDLFTAPLHGFAGVADYYRRASAKPLLPGIRVPALALNALNDPFVPAASLPRAGEVGRYVTLWQPREGGHVGFAEGALPPGHVFWLPRAVGGWLLAQAGRGP</sequence>